<dbReference type="SUPFAM" id="SSF50978">
    <property type="entry name" value="WD40 repeat-like"/>
    <property type="match status" value="1"/>
</dbReference>
<dbReference type="Pfam" id="PF21032">
    <property type="entry name" value="PROPPIN"/>
    <property type="match status" value="1"/>
</dbReference>
<keyword evidence="2" id="KW-0677">Repeat</keyword>
<organism evidence="4 5">
    <name type="scientific">Zingiber officinale</name>
    <name type="common">Ginger</name>
    <name type="synonym">Amomum zingiber</name>
    <dbReference type="NCBI Taxonomy" id="94328"/>
    <lineage>
        <taxon>Eukaryota</taxon>
        <taxon>Viridiplantae</taxon>
        <taxon>Streptophyta</taxon>
        <taxon>Embryophyta</taxon>
        <taxon>Tracheophyta</taxon>
        <taxon>Spermatophyta</taxon>
        <taxon>Magnoliopsida</taxon>
        <taxon>Liliopsida</taxon>
        <taxon>Zingiberales</taxon>
        <taxon>Zingiberaceae</taxon>
        <taxon>Zingiber</taxon>
    </lineage>
</organism>
<keyword evidence="5" id="KW-1185">Reference proteome</keyword>
<dbReference type="InterPro" id="IPR015943">
    <property type="entry name" value="WD40/YVTN_repeat-like_dom_sf"/>
</dbReference>
<keyword evidence="1" id="KW-0853">WD repeat</keyword>
<comment type="caution">
    <text evidence="4">The sequence shown here is derived from an EMBL/GenBank/DDBJ whole genome shotgun (WGS) entry which is preliminary data.</text>
</comment>
<dbReference type="AlphaFoldDB" id="A0A8J5KN17"/>
<evidence type="ECO:0000256" key="2">
    <source>
        <dbReference type="ARBA" id="ARBA00022737"/>
    </source>
</evidence>
<sequence length="360" mass="39228">MKSSSVGSPSSSPIICASFNQDNRNKALFCMFTAVGAFNIVEMLFSTNLLAIVGAGEQVISGLLIPSLSPRRLCLFNFLTGSTLRELNYLTSVLAVRLNKKRLIVILQDKAYIYDLNSLAVLETIDTVPNNKGLCAFCPGSEGCYLALPASTSKGSVLIYNTVELQSVCQIDAHRSPLAGITFSSTGTYLATASEQGTIIRVHLVSQATESYSVRRGTYPSTIYSLSFGPCLEFPEFLVATSSSGSLHTFSLGQAIKQRRKPSGVIGSLIPDTLSDSFDQTFHHILHNAAPTGVKSHVRIYNVDSLTCTSGASGFRASIFIISHNGYFREYTLKITELNEFSWSLEREINLLDNILNEPF</sequence>
<dbReference type="InterPro" id="IPR036322">
    <property type="entry name" value="WD40_repeat_dom_sf"/>
</dbReference>
<name>A0A8J5KN17_ZINOF</name>
<evidence type="ECO:0000256" key="1">
    <source>
        <dbReference type="ARBA" id="ARBA00022574"/>
    </source>
</evidence>
<dbReference type="Gene3D" id="2.130.10.10">
    <property type="entry name" value="YVTN repeat-like/Quinoprotein amine dehydrogenase"/>
    <property type="match status" value="1"/>
</dbReference>
<protein>
    <recommendedName>
        <fullName evidence="6">Autophagy-related protein 18b</fullName>
    </recommendedName>
</protein>
<dbReference type="PANTHER" id="PTHR11227">
    <property type="entry name" value="WD-REPEAT PROTEIN INTERACTING WITH PHOSPHOINOSIDES WIPI -RELATED"/>
    <property type="match status" value="1"/>
</dbReference>
<reference evidence="4 5" key="1">
    <citation type="submission" date="2020-08" db="EMBL/GenBank/DDBJ databases">
        <title>Plant Genome Project.</title>
        <authorList>
            <person name="Zhang R.-G."/>
        </authorList>
    </citation>
    <scope>NUCLEOTIDE SEQUENCE [LARGE SCALE GENOMIC DNA]</scope>
    <source>
        <tissue evidence="4">Rhizome</tissue>
    </source>
</reference>
<accession>A0A8J5KN17</accession>
<dbReference type="EMBL" id="JACMSC010000013">
    <property type="protein sequence ID" value="KAG6493861.1"/>
    <property type="molecule type" value="Genomic_DNA"/>
</dbReference>
<evidence type="ECO:0008006" key="6">
    <source>
        <dbReference type="Google" id="ProtNLM"/>
    </source>
</evidence>
<comment type="similarity">
    <text evidence="3">Belongs to the WD repeat PROPPIN family.</text>
</comment>
<dbReference type="Proteomes" id="UP000734854">
    <property type="component" value="Unassembled WGS sequence"/>
</dbReference>
<evidence type="ECO:0000256" key="3">
    <source>
        <dbReference type="ARBA" id="ARBA00025740"/>
    </source>
</evidence>
<proteinExistence type="inferred from homology"/>
<evidence type="ECO:0000313" key="4">
    <source>
        <dbReference type="EMBL" id="KAG6493861.1"/>
    </source>
</evidence>
<evidence type="ECO:0000313" key="5">
    <source>
        <dbReference type="Proteomes" id="UP000734854"/>
    </source>
</evidence>
<gene>
    <name evidence="4" type="ORF">ZIOFF_048864</name>
</gene>
<dbReference type="InterPro" id="IPR048720">
    <property type="entry name" value="PROPPIN"/>
</dbReference>